<feature type="region of interest" description="Disordered" evidence="1">
    <location>
        <begin position="614"/>
        <end position="671"/>
    </location>
</feature>
<feature type="compositionally biased region" description="Pro residues" evidence="1">
    <location>
        <begin position="464"/>
        <end position="474"/>
    </location>
</feature>
<feature type="region of interest" description="Disordered" evidence="1">
    <location>
        <begin position="227"/>
        <end position="259"/>
    </location>
</feature>
<reference evidence="2 3" key="2">
    <citation type="submission" date="2020-05" db="EMBL/GenBank/DDBJ databases">
        <title>Identification and distribution of gene clusters putatively required for synthesis of sphingolipid metabolism inhibitors in phylogenetically diverse species of the filamentous fungus Fusarium.</title>
        <authorList>
            <person name="Kim H.-S."/>
            <person name="Busman M."/>
            <person name="Brown D.W."/>
            <person name="Divon H."/>
            <person name="Uhlig S."/>
            <person name="Proctor R.H."/>
        </authorList>
    </citation>
    <scope>NUCLEOTIDE SEQUENCE [LARGE SCALE GENOMIC DNA]</scope>
    <source>
        <strain evidence="2 3">NRRL 25331</strain>
    </source>
</reference>
<feature type="region of interest" description="Disordered" evidence="1">
    <location>
        <begin position="278"/>
        <end position="319"/>
    </location>
</feature>
<feature type="compositionally biased region" description="Polar residues" evidence="1">
    <location>
        <begin position="227"/>
        <end position="240"/>
    </location>
</feature>
<feature type="compositionally biased region" description="Low complexity" evidence="1">
    <location>
        <begin position="371"/>
        <end position="388"/>
    </location>
</feature>
<proteinExistence type="predicted"/>
<evidence type="ECO:0000313" key="2">
    <source>
        <dbReference type="EMBL" id="KAF5688621.1"/>
    </source>
</evidence>
<feature type="compositionally biased region" description="Polar residues" evidence="1">
    <location>
        <begin position="148"/>
        <end position="165"/>
    </location>
</feature>
<dbReference type="Proteomes" id="UP000572754">
    <property type="component" value="Unassembled WGS sequence"/>
</dbReference>
<dbReference type="AlphaFoldDB" id="A0A8H5X9I0"/>
<comment type="caution">
    <text evidence="2">The sequence shown here is derived from an EMBL/GenBank/DDBJ whole genome shotgun (WGS) entry which is preliminary data.</text>
</comment>
<feature type="compositionally biased region" description="Polar residues" evidence="1">
    <location>
        <begin position="516"/>
        <end position="534"/>
    </location>
</feature>
<feature type="region of interest" description="Disordered" evidence="1">
    <location>
        <begin position="516"/>
        <end position="558"/>
    </location>
</feature>
<feature type="region of interest" description="Disordered" evidence="1">
    <location>
        <begin position="332"/>
        <end position="354"/>
    </location>
</feature>
<gene>
    <name evidence="2" type="ORF">FCIRC_1773</name>
</gene>
<feature type="compositionally biased region" description="Basic and acidic residues" evidence="1">
    <location>
        <begin position="334"/>
        <end position="348"/>
    </location>
</feature>
<evidence type="ECO:0000313" key="3">
    <source>
        <dbReference type="Proteomes" id="UP000572754"/>
    </source>
</evidence>
<evidence type="ECO:0000256" key="1">
    <source>
        <dbReference type="SAM" id="MobiDB-lite"/>
    </source>
</evidence>
<feature type="compositionally biased region" description="Basic and acidic residues" evidence="1">
    <location>
        <begin position="536"/>
        <end position="547"/>
    </location>
</feature>
<feature type="region of interest" description="Disordered" evidence="1">
    <location>
        <begin position="371"/>
        <end position="393"/>
    </location>
</feature>
<keyword evidence="3" id="KW-1185">Reference proteome</keyword>
<feature type="compositionally biased region" description="Polar residues" evidence="1">
    <location>
        <begin position="287"/>
        <end position="307"/>
    </location>
</feature>
<feature type="region of interest" description="Disordered" evidence="1">
    <location>
        <begin position="122"/>
        <end position="176"/>
    </location>
</feature>
<accession>A0A8H5X9I0</accession>
<organism evidence="2 3">
    <name type="scientific">Fusarium circinatum</name>
    <name type="common">Pitch canker fungus</name>
    <name type="synonym">Gibberella circinata</name>
    <dbReference type="NCBI Taxonomy" id="48490"/>
    <lineage>
        <taxon>Eukaryota</taxon>
        <taxon>Fungi</taxon>
        <taxon>Dikarya</taxon>
        <taxon>Ascomycota</taxon>
        <taxon>Pezizomycotina</taxon>
        <taxon>Sordariomycetes</taxon>
        <taxon>Hypocreomycetidae</taxon>
        <taxon>Hypocreales</taxon>
        <taxon>Nectriaceae</taxon>
        <taxon>Fusarium</taxon>
        <taxon>Fusarium fujikuroi species complex</taxon>
    </lineage>
</organism>
<name>A0A8H5X9I0_FUSCI</name>
<feature type="compositionally biased region" description="Low complexity" evidence="1">
    <location>
        <begin position="310"/>
        <end position="319"/>
    </location>
</feature>
<protein>
    <submittedName>
        <fullName evidence="2">Uncharacterized protein</fullName>
    </submittedName>
</protein>
<reference evidence="3" key="1">
    <citation type="journal article" date="2020" name="BMC Genomics">
        <title>Correction to: Identification and distribution of gene clusters required for synthesis of sphingolipid metabolism inhibitors in diverse species of the filamentous fungus Fusarium.</title>
        <authorList>
            <person name="Kim H.S."/>
            <person name="Lohmar J.M."/>
            <person name="Busman M."/>
            <person name="Brown D.W."/>
            <person name="Naumann T.A."/>
            <person name="Divon H.H."/>
            <person name="Lysoe E."/>
            <person name="Uhlig S."/>
            <person name="Proctor R.H."/>
        </authorList>
    </citation>
    <scope>NUCLEOTIDE SEQUENCE [LARGE SCALE GENOMIC DNA]</scope>
    <source>
        <strain evidence="3">NRRL 25331</strain>
    </source>
</reference>
<dbReference type="EMBL" id="JAAQPE010000059">
    <property type="protein sequence ID" value="KAF5688621.1"/>
    <property type="molecule type" value="Genomic_DNA"/>
</dbReference>
<feature type="compositionally biased region" description="Basic and acidic residues" evidence="1">
    <location>
        <begin position="477"/>
        <end position="490"/>
    </location>
</feature>
<feature type="compositionally biased region" description="Low complexity" evidence="1">
    <location>
        <begin position="626"/>
        <end position="637"/>
    </location>
</feature>
<sequence length="1025" mass="114947">MQGSASYPAALGSSKWIASFLARNRYDDGIYVRTSTRTSSPQEVKFRDFVKKSKAELRNVFSANEKKRSEAGVDGMELNTLFTYLPQLTFALPELRNANEASPERKNNKLSWGKLFDTKSGNKLHKRAKSAPSNSHVPHQLDPITEAGESSETQANLVSANTSSRRPVGESPLCSGALQTNGDDVSVMTTCTTIIQQASLQGVSGGNAHDAATNDECIVIGGRNCTSNPSTHLSSGNSSTTEDECPSRSESDNTSDGYGATMARYELLKSQREYFEENVRPEENAQQKETAQQEDNVLQTENPGQEHTNNKNLTSKSSSKFSLRSVFSMLMGSDKSDEEPKPNGDGSRKLNHKSRLSPRWRTFLIWTSKSESSAKSNPQSSSQNISQSDAQLANQIAEQDRTFKGLDWKLPAGKNEMGQLIREFSGDLNTTTQEMGYRAPVSPRTPSLHSYPSKFDVSMDQNLPPRPAMTPVPYPDNQDHNQQVRDESTSRDALVAKQVHMENKQAQLVEIETRSNRTMNQDARGNDQQNQVPQETVERDTTNDVHPPRTWQHGGDPTEVETVEEAYARHRSSLAVVDRIRSIGLLGPNAYETKSIAADEPKELDEQRLLREMTEDFELPPNRVVSNESSTAATNNSQVIKSIEHQDTNLGCEGQRTPEPNAEQNDDASDQTELILTRARSSDRFYYAATDDMGSDVQGFEGDEEEIPEDFTPGQPATEALIKELRIERLGGFFTTLENVRSESPERLIAARDPKAVLTWRDEIAELTSNSGGMIRDGKAEQLYEQALSTKGSDGELSAMAYKPSRAEVEAALGHPEAPVIQGCQPQEFFTECERIKESIHIDSLAKEIYIAQMQPAMSRNEIIFAEWDRADAVACMHKHNQQQRLKEQEQESEEAARRRRLKIYRAVERNIIEGRRLAVKINREATAAWQMCEYLDEDYERMREQILQCAEECGHEPTDNLQHAVELTRKTQQEEQITYRKYEGFESADVESPESEMAARYGRDYQEIAGNHVDMTVDPTNEFF</sequence>
<feature type="region of interest" description="Disordered" evidence="1">
    <location>
        <begin position="458"/>
        <end position="491"/>
    </location>
</feature>